<dbReference type="PANTHER" id="PTHR43861">
    <property type="entry name" value="TRANS-ACONITATE 2-METHYLTRANSFERASE-RELATED"/>
    <property type="match status" value="1"/>
</dbReference>
<reference evidence="5" key="1">
    <citation type="journal article" date="2019" name="Int. J. Syst. Evol. Microbiol.">
        <title>The Global Catalogue of Microorganisms (GCM) 10K type strain sequencing project: providing services to taxonomists for standard genome sequencing and annotation.</title>
        <authorList>
            <consortium name="The Broad Institute Genomics Platform"/>
            <consortium name="The Broad Institute Genome Sequencing Center for Infectious Disease"/>
            <person name="Wu L."/>
            <person name="Ma J."/>
        </authorList>
    </citation>
    <scope>NUCLEOTIDE SEQUENCE [LARGE SCALE GENOMIC DNA]</scope>
    <source>
        <strain evidence="5">CGMCC 1.8860</strain>
    </source>
</reference>
<proteinExistence type="predicted"/>
<dbReference type="GO" id="GO:0008168">
    <property type="term" value="F:methyltransferase activity"/>
    <property type="evidence" value="ECO:0007669"/>
    <property type="project" value="UniProtKB-KW"/>
</dbReference>
<dbReference type="PANTHER" id="PTHR43861:SF1">
    <property type="entry name" value="TRANS-ACONITATE 2-METHYLTRANSFERASE"/>
    <property type="match status" value="1"/>
</dbReference>
<keyword evidence="5" id="KW-1185">Reference proteome</keyword>
<gene>
    <name evidence="4" type="ORF">GCM10010971_05110</name>
</gene>
<name>A0ABQ2PGX4_9NEIS</name>
<evidence type="ECO:0000256" key="2">
    <source>
        <dbReference type="ARBA" id="ARBA00022679"/>
    </source>
</evidence>
<keyword evidence="1 4" id="KW-0489">Methyltransferase</keyword>
<organism evidence="4 5">
    <name type="scientific">Silvimonas amylolytica</name>
    <dbReference type="NCBI Taxonomy" id="449663"/>
    <lineage>
        <taxon>Bacteria</taxon>
        <taxon>Pseudomonadati</taxon>
        <taxon>Pseudomonadota</taxon>
        <taxon>Betaproteobacteria</taxon>
        <taxon>Neisseriales</taxon>
        <taxon>Chitinibacteraceae</taxon>
        <taxon>Silvimonas</taxon>
    </lineage>
</organism>
<sequence>MARWNPQDYARNSSGQERWAVELIAQLGLKPDDTVLDVGCGDGRHTAAIAAHVPQGKVLGTDYSPDMIIHAQVEHGPERYPNLAFEVADAAALPYHEQFSVVFSNAAIHWVPGEHAGVLRGVANALKPGGHALLQLGGHGNGATVIAAFDEVRSQPQWAPWFEHFRFPYGFHTVSDYQRWAQAAGLEVTDARLIPKTMEYPDRAALTGWFRTAWLPFIEPVPADKQAAYLEEVTDAWVAANPGAFDVGMMRLQVSLKKPA</sequence>
<dbReference type="EMBL" id="BMLY01000001">
    <property type="protein sequence ID" value="GGP24692.1"/>
    <property type="molecule type" value="Genomic_DNA"/>
</dbReference>
<evidence type="ECO:0000256" key="1">
    <source>
        <dbReference type="ARBA" id="ARBA00022603"/>
    </source>
</evidence>
<dbReference type="InterPro" id="IPR041698">
    <property type="entry name" value="Methyltransf_25"/>
</dbReference>
<dbReference type="Pfam" id="PF13649">
    <property type="entry name" value="Methyltransf_25"/>
    <property type="match status" value="1"/>
</dbReference>
<evidence type="ECO:0000313" key="4">
    <source>
        <dbReference type="EMBL" id="GGP24692.1"/>
    </source>
</evidence>
<protein>
    <submittedName>
        <fullName evidence="4">SAM-dependent methyltransferase</fullName>
    </submittedName>
</protein>
<dbReference type="GO" id="GO:0032259">
    <property type="term" value="P:methylation"/>
    <property type="evidence" value="ECO:0007669"/>
    <property type="project" value="UniProtKB-KW"/>
</dbReference>
<comment type="caution">
    <text evidence="4">The sequence shown here is derived from an EMBL/GenBank/DDBJ whole genome shotgun (WGS) entry which is preliminary data.</text>
</comment>
<accession>A0ABQ2PGX4</accession>
<keyword evidence="2" id="KW-0808">Transferase</keyword>
<dbReference type="SUPFAM" id="SSF53335">
    <property type="entry name" value="S-adenosyl-L-methionine-dependent methyltransferases"/>
    <property type="match status" value="1"/>
</dbReference>
<dbReference type="InterPro" id="IPR029063">
    <property type="entry name" value="SAM-dependent_MTases_sf"/>
</dbReference>
<feature type="domain" description="Methyltransferase" evidence="3">
    <location>
        <begin position="35"/>
        <end position="130"/>
    </location>
</feature>
<dbReference type="CDD" id="cd02440">
    <property type="entry name" value="AdoMet_MTases"/>
    <property type="match status" value="1"/>
</dbReference>
<dbReference type="Proteomes" id="UP000621859">
    <property type="component" value="Unassembled WGS sequence"/>
</dbReference>
<dbReference type="RefSeq" id="WP_188688373.1">
    <property type="nucleotide sequence ID" value="NZ_BMLY01000001.1"/>
</dbReference>
<evidence type="ECO:0000313" key="5">
    <source>
        <dbReference type="Proteomes" id="UP000621859"/>
    </source>
</evidence>
<dbReference type="Gene3D" id="3.40.50.150">
    <property type="entry name" value="Vaccinia Virus protein VP39"/>
    <property type="match status" value="1"/>
</dbReference>
<evidence type="ECO:0000259" key="3">
    <source>
        <dbReference type="Pfam" id="PF13649"/>
    </source>
</evidence>